<dbReference type="CDD" id="cd03214">
    <property type="entry name" value="ABC_Iron-Siderophores_B12_Hemin"/>
    <property type="match status" value="1"/>
</dbReference>
<feature type="domain" description="ABC transporter" evidence="7">
    <location>
        <begin position="3"/>
        <end position="243"/>
    </location>
</feature>
<name>A0A4R9K7Y7_9LEPT</name>
<keyword evidence="9" id="KW-1185">Reference proteome</keyword>
<comment type="function">
    <text evidence="5">Part of the ABC transporter complex HmuTUV involved in hemin import. Responsible for energy coupling to the transport system.</text>
</comment>
<dbReference type="SMART" id="SM00382">
    <property type="entry name" value="AAA"/>
    <property type="match status" value="1"/>
</dbReference>
<organism evidence="8 9">
    <name type="scientific">Leptospira sarikeiensis</name>
    <dbReference type="NCBI Taxonomy" id="2484943"/>
    <lineage>
        <taxon>Bacteria</taxon>
        <taxon>Pseudomonadati</taxon>
        <taxon>Spirochaetota</taxon>
        <taxon>Spirochaetia</taxon>
        <taxon>Leptospirales</taxon>
        <taxon>Leptospiraceae</taxon>
        <taxon>Leptospira</taxon>
    </lineage>
</organism>
<proteinExistence type="predicted"/>
<dbReference type="PROSITE" id="PS50893">
    <property type="entry name" value="ABC_TRANSPORTER_2"/>
    <property type="match status" value="1"/>
</dbReference>
<keyword evidence="1" id="KW-0813">Transport</keyword>
<comment type="caution">
    <text evidence="8">The sequence shown here is derived from an EMBL/GenBank/DDBJ whole genome shotgun (WGS) entry which is preliminary data.</text>
</comment>
<evidence type="ECO:0000256" key="4">
    <source>
        <dbReference type="ARBA" id="ARBA00022967"/>
    </source>
</evidence>
<evidence type="ECO:0000256" key="1">
    <source>
        <dbReference type="ARBA" id="ARBA00022448"/>
    </source>
</evidence>
<evidence type="ECO:0000256" key="3">
    <source>
        <dbReference type="ARBA" id="ARBA00022840"/>
    </source>
</evidence>
<dbReference type="EMBL" id="RQGF01000026">
    <property type="protein sequence ID" value="TGL61480.1"/>
    <property type="molecule type" value="Genomic_DNA"/>
</dbReference>
<keyword evidence="2" id="KW-0547">Nucleotide-binding</keyword>
<evidence type="ECO:0000313" key="8">
    <source>
        <dbReference type="EMBL" id="TGL61480.1"/>
    </source>
</evidence>
<evidence type="ECO:0000259" key="7">
    <source>
        <dbReference type="PROSITE" id="PS50893"/>
    </source>
</evidence>
<keyword evidence="4" id="KW-1278">Translocase</keyword>
<evidence type="ECO:0000313" key="9">
    <source>
        <dbReference type="Proteomes" id="UP000297762"/>
    </source>
</evidence>
<dbReference type="InterPro" id="IPR027417">
    <property type="entry name" value="P-loop_NTPase"/>
</dbReference>
<dbReference type="Pfam" id="PF00005">
    <property type="entry name" value="ABC_tran"/>
    <property type="match status" value="1"/>
</dbReference>
<dbReference type="PANTHER" id="PTHR42794">
    <property type="entry name" value="HEMIN IMPORT ATP-BINDING PROTEIN HMUV"/>
    <property type="match status" value="1"/>
</dbReference>
<accession>A0A4R9K7Y7</accession>
<dbReference type="OrthoDB" id="9799337at2"/>
<dbReference type="AlphaFoldDB" id="A0A4R9K7Y7"/>
<dbReference type="InterPro" id="IPR003439">
    <property type="entry name" value="ABC_transporter-like_ATP-bd"/>
</dbReference>
<dbReference type="Gene3D" id="3.40.50.300">
    <property type="entry name" value="P-loop containing nucleotide triphosphate hydrolases"/>
    <property type="match status" value="1"/>
</dbReference>
<gene>
    <name evidence="8" type="ORF">EHQ64_10895</name>
</gene>
<dbReference type="Proteomes" id="UP000297762">
    <property type="component" value="Unassembled WGS sequence"/>
</dbReference>
<evidence type="ECO:0000256" key="6">
    <source>
        <dbReference type="SAM" id="MobiDB-lite"/>
    </source>
</evidence>
<sequence length="284" mass="31528">MSLVLSDISLSRGGRFLLSGVSLSLYPGELLIVLGPNGAGKSTLLKLFSGEIQPDKGIVLLDGIPLSKYDTEELAIRRSVLSQESDIHFPFTSDEIVRMGRSSSKLRVPKPLEDKITDSAFKAVHLGERERFQIYNKLSGGEKQRTQMARVLVQDKEPTQRESYVLLDEPGASLDPNRIHTLLEKAKQLSKEGRGVLCILHDLNLALRYADRIAVLKEGKLLAEGAPESILEENFVLQHFQLRTRKVPFPEGGSYLIPLGPAEPESNHMPYSPNAKGVKENVHR</sequence>
<evidence type="ECO:0000256" key="5">
    <source>
        <dbReference type="ARBA" id="ARBA00037066"/>
    </source>
</evidence>
<dbReference type="RefSeq" id="WP_135649515.1">
    <property type="nucleotide sequence ID" value="NZ_RQGF01000026.1"/>
</dbReference>
<keyword evidence="3 8" id="KW-0067">ATP-binding</keyword>
<evidence type="ECO:0000256" key="2">
    <source>
        <dbReference type="ARBA" id="ARBA00022741"/>
    </source>
</evidence>
<dbReference type="SUPFAM" id="SSF52540">
    <property type="entry name" value="P-loop containing nucleoside triphosphate hydrolases"/>
    <property type="match status" value="1"/>
</dbReference>
<dbReference type="InterPro" id="IPR003593">
    <property type="entry name" value="AAA+_ATPase"/>
</dbReference>
<feature type="region of interest" description="Disordered" evidence="6">
    <location>
        <begin position="261"/>
        <end position="284"/>
    </location>
</feature>
<protein>
    <submittedName>
        <fullName evidence="8">ATP-binding cassette domain-containing protein</fullName>
    </submittedName>
</protein>
<dbReference type="GO" id="GO:0016887">
    <property type="term" value="F:ATP hydrolysis activity"/>
    <property type="evidence" value="ECO:0007669"/>
    <property type="project" value="InterPro"/>
</dbReference>
<reference evidence="8" key="1">
    <citation type="journal article" date="2019" name="PLoS Negl. Trop. Dis.">
        <title>Revisiting the worldwide diversity of Leptospira species in the environment.</title>
        <authorList>
            <person name="Vincent A.T."/>
            <person name="Schiettekatte O."/>
            <person name="Bourhy P."/>
            <person name="Veyrier F.J."/>
            <person name="Picardeau M."/>
        </authorList>
    </citation>
    <scope>NUCLEOTIDE SEQUENCE [LARGE SCALE GENOMIC DNA]</scope>
    <source>
        <strain evidence="8">201702455</strain>
    </source>
</reference>
<dbReference type="PANTHER" id="PTHR42794:SF1">
    <property type="entry name" value="HEMIN IMPORT ATP-BINDING PROTEIN HMUV"/>
    <property type="match status" value="1"/>
</dbReference>
<dbReference type="GO" id="GO:0005524">
    <property type="term" value="F:ATP binding"/>
    <property type="evidence" value="ECO:0007669"/>
    <property type="project" value="UniProtKB-KW"/>
</dbReference>